<feature type="coiled-coil region" evidence="1">
    <location>
        <begin position="1"/>
        <end position="180"/>
    </location>
</feature>
<keyword evidence="3" id="KW-1185">Reference proteome</keyword>
<keyword evidence="1" id="KW-0175">Coiled coil</keyword>
<organism evidence="2 3">
    <name type="scientific">Tegillarca granosa</name>
    <name type="common">Malaysian cockle</name>
    <name type="synonym">Anadara granosa</name>
    <dbReference type="NCBI Taxonomy" id="220873"/>
    <lineage>
        <taxon>Eukaryota</taxon>
        <taxon>Metazoa</taxon>
        <taxon>Spiralia</taxon>
        <taxon>Lophotrochozoa</taxon>
        <taxon>Mollusca</taxon>
        <taxon>Bivalvia</taxon>
        <taxon>Autobranchia</taxon>
        <taxon>Pteriomorphia</taxon>
        <taxon>Arcoida</taxon>
        <taxon>Arcoidea</taxon>
        <taxon>Arcidae</taxon>
        <taxon>Tegillarca</taxon>
    </lineage>
</organism>
<dbReference type="Proteomes" id="UP001217089">
    <property type="component" value="Unassembled WGS sequence"/>
</dbReference>
<protein>
    <submittedName>
        <fullName evidence="2">Uncharacterized protein</fullName>
    </submittedName>
</protein>
<evidence type="ECO:0000256" key="1">
    <source>
        <dbReference type="SAM" id="Coils"/>
    </source>
</evidence>
<proteinExistence type="predicted"/>
<evidence type="ECO:0000313" key="2">
    <source>
        <dbReference type="EMBL" id="KAJ8297681.1"/>
    </source>
</evidence>
<reference evidence="2 3" key="1">
    <citation type="submission" date="2022-12" db="EMBL/GenBank/DDBJ databases">
        <title>Chromosome-level genome of Tegillarca granosa.</title>
        <authorList>
            <person name="Kim J."/>
        </authorList>
    </citation>
    <scope>NUCLEOTIDE SEQUENCE [LARGE SCALE GENOMIC DNA]</scope>
    <source>
        <strain evidence="2">Teg-2019</strain>
        <tissue evidence="2">Adductor muscle</tissue>
    </source>
</reference>
<comment type="caution">
    <text evidence="2">The sequence shown here is derived from an EMBL/GenBank/DDBJ whole genome shotgun (WGS) entry which is preliminary data.</text>
</comment>
<name>A0ABQ9DWP0_TEGGR</name>
<dbReference type="EMBL" id="JARBDR010000923">
    <property type="protein sequence ID" value="KAJ8297681.1"/>
    <property type="molecule type" value="Genomic_DNA"/>
</dbReference>
<evidence type="ECO:0000313" key="3">
    <source>
        <dbReference type="Proteomes" id="UP001217089"/>
    </source>
</evidence>
<accession>A0ABQ9DWP0</accession>
<sequence length="252" mass="29855">MQQEIEKLQLQKQNLKEEKEVLEKREQALLQEKENLHLQNRKLIEDNEDLEKRWTSAKDNTNAKENEQLRKQIAKLQRDLQSLKNEEKTWKSSLENLSSTISEMDKEKGTLENKVNVYEKERKNWIKNSNLIHEVSSKKDQWKFRYQQSEENAERLKLLLSSKTTELERKVKEIDELQKANIYLAKTKDDLLTRLSKFAGAKLTHGNADITDLSDENRPVKIAEKFSELYDNEWTDALEEIMTKNISEKTAY</sequence>
<gene>
    <name evidence="2" type="ORF">KUTeg_024212</name>
</gene>